<organism evidence="1 2">
    <name type="scientific">Lactuca saligna</name>
    <name type="common">Willowleaf lettuce</name>
    <dbReference type="NCBI Taxonomy" id="75948"/>
    <lineage>
        <taxon>Eukaryota</taxon>
        <taxon>Viridiplantae</taxon>
        <taxon>Streptophyta</taxon>
        <taxon>Embryophyta</taxon>
        <taxon>Tracheophyta</taxon>
        <taxon>Spermatophyta</taxon>
        <taxon>Magnoliopsida</taxon>
        <taxon>eudicotyledons</taxon>
        <taxon>Gunneridae</taxon>
        <taxon>Pentapetalae</taxon>
        <taxon>asterids</taxon>
        <taxon>campanulids</taxon>
        <taxon>Asterales</taxon>
        <taxon>Asteraceae</taxon>
        <taxon>Cichorioideae</taxon>
        <taxon>Cichorieae</taxon>
        <taxon>Lactucinae</taxon>
        <taxon>Lactuca</taxon>
    </lineage>
</organism>
<dbReference type="Proteomes" id="UP001177003">
    <property type="component" value="Chromosome 4"/>
</dbReference>
<accession>A0AA35YWU0</accession>
<evidence type="ECO:0000313" key="1">
    <source>
        <dbReference type="EMBL" id="CAI9281551.1"/>
    </source>
</evidence>
<sequence>MILRIPLKNLIQSLYCARTFVLKIEITNLLQWRIQHFIVNLKDVVYTGRELPSLEKLFRLVKYSRCVDEAVQQKLIHCVCLQSTNSAKLIEIDWKQHNIIASSYIREKGGFIFEWFRVNDNGNNKEKLHSEEEVGPCEDNAHADPKGVKLVFMFGIPFQ</sequence>
<gene>
    <name evidence="1" type="ORF">LSALG_LOCUS21243</name>
</gene>
<proteinExistence type="predicted"/>
<protein>
    <submittedName>
        <fullName evidence="1">Uncharacterized protein</fullName>
    </submittedName>
</protein>
<evidence type="ECO:0000313" key="2">
    <source>
        <dbReference type="Proteomes" id="UP001177003"/>
    </source>
</evidence>
<name>A0AA35YWU0_LACSI</name>
<reference evidence="1" key="1">
    <citation type="submission" date="2023-04" db="EMBL/GenBank/DDBJ databases">
        <authorList>
            <person name="Vijverberg K."/>
            <person name="Xiong W."/>
            <person name="Schranz E."/>
        </authorList>
    </citation>
    <scope>NUCLEOTIDE SEQUENCE</scope>
</reference>
<dbReference type="AlphaFoldDB" id="A0AA35YWU0"/>
<dbReference type="EMBL" id="OX465080">
    <property type="protein sequence ID" value="CAI9281551.1"/>
    <property type="molecule type" value="Genomic_DNA"/>
</dbReference>
<keyword evidence="2" id="KW-1185">Reference proteome</keyword>